<keyword evidence="3" id="KW-1185">Reference proteome</keyword>
<evidence type="ECO:0000313" key="3">
    <source>
        <dbReference type="Proteomes" id="UP000537775"/>
    </source>
</evidence>
<keyword evidence="1" id="KW-0472">Membrane</keyword>
<reference evidence="2 3" key="1">
    <citation type="submission" date="2020-08" db="EMBL/GenBank/DDBJ databases">
        <title>Sequencing the genomes of 1000 actinobacteria strains.</title>
        <authorList>
            <person name="Klenk H.-P."/>
        </authorList>
    </citation>
    <scope>NUCLEOTIDE SEQUENCE [LARGE SCALE GENOMIC DNA]</scope>
    <source>
        <strain evidence="2 3">DSM 12511</strain>
    </source>
</reference>
<dbReference type="EMBL" id="JACHML010000001">
    <property type="protein sequence ID" value="MBB6391156.1"/>
    <property type="molecule type" value="Genomic_DNA"/>
</dbReference>
<dbReference type="AlphaFoldDB" id="A0A7X0KUG6"/>
<evidence type="ECO:0000313" key="2">
    <source>
        <dbReference type="EMBL" id="MBB6391156.1"/>
    </source>
</evidence>
<protein>
    <submittedName>
        <fullName evidence="2">Uncharacterized protein</fullName>
    </submittedName>
</protein>
<feature type="transmembrane region" description="Helical" evidence="1">
    <location>
        <begin position="138"/>
        <end position="156"/>
    </location>
</feature>
<gene>
    <name evidence="2" type="ORF">HD594_001469</name>
</gene>
<feature type="transmembrane region" description="Helical" evidence="1">
    <location>
        <begin position="203"/>
        <end position="225"/>
    </location>
</feature>
<feature type="transmembrane region" description="Helical" evidence="1">
    <location>
        <begin position="12"/>
        <end position="33"/>
    </location>
</feature>
<feature type="transmembrane region" description="Helical" evidence="1">
    <location>
        <begin position="112"/>
        <end position="132"/>
    </location>
</feature>
<sequence>MASPERTEPERRGWIAVAIAVGLLVVGAALAIAFEGLLRFRSDIGGPQDLLTWLSRGLLALALAWLVIGMLSARTSLVRRPGAAAARATWIAATRPWRARESALGVLPFDRVLMLTVPVGLLVGTRLLQASFTAWAELAAVVAGWLVFALVVRLLVGRESPWPVIVALGGGIVLHSTLVLIALSIAGPAAMWGALAASTTLRILASAVSLGAFGWILVAGAWSLVEQLGLRRAWATVAAGAGAGLAVTAALVAGAGFGPASPFAIPQPTPWVAATVGVLLFAVGAIVALVRPRSK</sequence>
<dbReference type="RefSeq" id="WP_184750316.1">
    <property type="nucleotide sequence ID" value="NZ_BAAAJR010000010.1"/>
</dbReference>
<organism evidence="2 3">
    <name type="scientific">Microbacterium thalassium</name>
    <dbReference type="NCBI Taxonomy" id="362649"/>
    <lineage>
        <taxon>Bacteria</taxon>
        <taxon>Bacillati</taxon>
        <taxon>Actinomycetota</taxon>
        <taxon>Actinomycetes</taxon>
        <taxon>Micrococcales</taxon>
        <taxon>Microbacteriaceae</taxon>
        <taxon>Microbacterium</taxon>
    </lineage>
</organism>
<keyword evidence="1" id="KW-0812">Transmembrane</keyword>
<feature type="transmembrane region" description="Helical" evidence="1">
    <location>
        <begin position="270"/>
        <end position="290"/>
    </location>
</feature>
<feature type="transmembrane region" description="Helical" evidence="1">
    <location>
        <begin position="237"/>
        <end position="258"/>
    </location>
</feature>
<comment type="caution">
    <text evidence="2">The sequence shown here is derived from an EMBL/GenBank/DDBJ whole genome shotgun (WGS) entry which is preliminary data.</text>
</comment>
<feature type="transmembrane region" description="Helical" evidence="1">
    <location>
        <begin position="163"/>
        <end position="191"/>
    </location>
</feature>
<accession>A0A7X0KUG6</accession>
<keyword evidence="1" id="KW-1133">Transmembrane helix</keyword>
<name>A0A7X0KUG6_9MICO</name>
<dbReference type="Proteomes" id="UP000537775">
    <property type="component" value="Unassembled WGS sequence"/>
</dbReference>
<proteinExistence type="predicted"/>
<feature type="transmembrane region" description="Helical" evidence="1">
    <location>
        <begin position="53"/>
        <end position="71"/>
    </location>
</feature>
<evidence type="ECO:0000256" key="1">
    <source>
        <dbReference type="SAM" id="Phobius"/>
    </source>
</evidence>